<dbReference type="EMBL" id="BAAAFH010000022">
    <property type="protein sequence ID" value="GAA0876211.1"/>
    <property type="molecule type" value="Genomic_DNA"/>
</dbReference>
<dbReference type="Proteomes" id="UP001501126">
    <property type="component" value="Unassembled WGS sequence"/>
</dbReference>
<keyword evidence="9" id="KW-1185">Reference proteome</keyword>
<evidence type="ECO:0000313" key="8">
    <source>
        <dbReference type="EMBL" id="GAA0876211.1"/>
    </source>
</evidence>
<dbReference type="SUPFAM" id="SSF56954">
    <property type="entry name" value="Outer membrane efflux proteins (OEP)"/>
    <property type="match status" value="1"/>
</dbReference>
<comment type="subcellular location">
    <subcellularLocation>
        <location evidence="1">Cell outer membrane</location>
    </subcellularLocation>
</comment>
<evidence type="ECO:0000313" key="9">
    <source>
        <dbReference type="Proteomes" id="UP001501126"/>
    </source>
</evidence>
<evidence type="ECO:0000256" key="6">
    <source>
        <dbReference type="ARBA" id="ARBA00023136"/>
    </source>
</evidence>
<keyword evidence="5" id="KW-0812">Transmembrane</keyword>
<proteinExistence type="inferred from homology"/>
<evidence type="ECO:0000256" key="1">
    <source>
        <dbReference type="ARBA" id="ARBA00004442"/>
    </source>
</evidence>
<protein>
    <submittedName>
        <fullName evidence="8">TolC family protein</fullName>
    </submittedName>
</protein>
<evidence type="ECO:0000256" key="3">
    <source>
        <dbReference type="ARBA" id="ARBA00022448"/>
    </source>
</evidence>
<dbReference type="RefSeq" id="WP_343788572.1">
    <property type="nucleotide sequence ID" value="NZ_BAAAFH010000022.1"/>
</dbReference>
<dbReference type="InterPro" id="IPR003423">
    <property type="entry name" value="OMP_efflux"/>
</dbReference>
<evidence type="ECO:0000256" key="4">
    <source>
        <dbReference type="ARBA" id="ARBA00022452"/>
    </source>
</evidence>
<keyword evidence="4" id="KW-1134">Transmembrane beta strand</keyword>
<organism evidence="8 9">
    <name type="scientific">Wandonia haliotis</name>
    <dbReference type="NCBI Taxonomy" id="574963"/>
    <lineage>
        <taxon>Bacteria</taxon>
        <taxon>Pseudomonadati</taxon>
        <taxon>Bacteroidota</taxon>
        <taxon>Flavobacteriia</taxon>
        <taxon>Flavobacteriales</taxon>
        <taxon>Crocinitomicaceae</taxon>
        <taxon>Wandonia</taxon>
    </lineage>
</organism>
<reference evidence="8 9" key="1">
    <citation type="journal article" date="2019" name="Int. J. Syst. Evol. Microbiol.">
        <title>The Global Catalogue of Microorganisms (GCM) 10K type strain sequencing project: providing services to taxonomists for standard genome sequencing and annotation.</title>
        <authorList>
            <consortium name="The Broad Institute Genomics Platform"/>
            <consortium name="The Broad Institute Genome Sequencing Center for Infectious Disease"/>
            <person name="Wu L."/>
            <person name="Ma J."/>
        </authorList>
    </citation>
    <scope>NUCLEOTIDE SEQUENCE [LARGE SCALE GENOMIC DNA]</scope>
    <source>
        <strain evidence="8 9">JCM 16083</strain>
    </source>
</reference>
<keyword evidence="7" id="KW-0998">Cell outer membrane</keyword>
<keyword evidence="3" id="KW-0813">Transport</keyword>
<accession>A0ABN1MTC7</accession>
<keyword evidence="6" id="KW-0472">Membrane</keyword>
<dbReference type="InterPro" id="IPR051906">
    <property type="entry name" value="TolC-like"/>
</dbReference>
<sequence length="474" mass="54078">MKQQNSGIQLICAVLLAILPFGSWTQDKEIVDKNFSFSEYLETVRLHHPMFMRADLVLDKGDAQVLSSRGAFDPVVYAEITQKYFKGKQYYSLLDGGIKIPTWFGVELYAGYEQNRGENANPQYRTPDAGLAYAGVSVPILQGLLMDKRRATLRKAQISLKMSEQEVNLIKNDVLQEAMIAYWQWYTAYNVMEIYRDALQVAKERYVGVKQSARLGDIPAIDTLEAGIQVQNRMFSLQQAELEYANAKALLSLHLWQQGSIPLELGEGVIPPVGEMSVGELPFLAPPLDWETQLIDHPELNKAQLKIDQLQLDRRIALELVKPELNLKYNALNEPISSNPFAEYSLSNYKWGADFSIPILLREGRGELKLANLHIQDANLGLEQKKVQLSIKVQQANNEWRTTNQQLELYRQTYRDIERLLQGEQTKFSRGESSLFLVNSREMNYISARVKLVELYAKNMLALIKTYHSLGLLK</sequence>
<dbReference type="Pfam" id="PF02321">
    <property type="entry name" value="OEP"/>
    <property type="match status" value="2"/>
</dbReference>
<evidence type="ECO:0000256" key="5">
    <source>
        <dbReference type="ARBA" id="ARBA00022692"/>
    </source>
</evidence>
<dbReference type="PANTHER" id="PTHR30026">
    <property type="entry name" value="OUTER MEMBRANE PROTEIN TOLC"/>
    <property type="match status" value="1"/>
</dbReference>
<evidence type="ECO:0000256" key="7">
    <source>
        <dbReference type="ARBA" id="ARBA00023237"/>
    </source>
</evidence>
<dbReference type="PANTHER" id="PTHR30026:SF21">
    <property type="entry name" value="SLR1270 PROTEIN"/>
    <property type="match status" value="1"/>
</dbReference>
<gene>
    <name evidence="8" type="ORF">GCM10009118_26210</name>
</gene>
<name>A0ABN1MTC7_9FLAO</name>
<comment type="similarity">
    <text evidence="2">Belongs to the outer membrane factor (OMF) (TC 1.B.17) family.</text>
</comment>
<evidence type="ECO:0000256" key="2">
    <source>
        <dbReference type="ARBA" id="ARBA00007613"/>
    </source>
</evidence>
<comment type="caution">
    <text evidence="8">The sequence shown here is derived from an EMBL/GenBank/DDBJ whole genome shotgun (WGS) entry which is preliminary data.</text>
</comment>
<dbReference type="Gene3D" id="1.20.1600.10">
    <property type="entry name" value="Outer membrane efflux proteins (OEP)"/>
    <property type="match status" value="1"/>
</dbReference>